<dbReference type="AlphaFoldDB" id="A0A160IKQ4"/>
<dbReference type="KEGG" id="fpn:ABE65_002880"/>
<organism evidence="2 3">
    <name type="scientific">Fictibacillus phosphorivorans</name>
    <dbReference type="NCBI Taxonomy" id="1221500"/>
    <lineage>
        <taxon>Bacteria</taxon>
        <taxon>Bacillati</taxon>
        <taxon>Bacillota</taxon>
        <taxon>Bacilli</taxon>
        <taxon>Bacillales</taxon>
        <taxon>Fictibacillaceae</taxon>
        <taxon>Fictibacillus</taxon>
    </lineage>
</organism>
<name>A0A160IKQ4_9BACL</name>
<protein>
    <submittedName>
        <fullName evidence="2">Uncharacterized protein</fullName>
    </submittedName>
</protein>
<dbReference type="EMBL" id="CP015378">
    <property type="protein sequence ID" value="ANC75832.1"/>
    <property type="molecule type" value="Genomic_DNA"/>
</dbReference>
<gene>
    <name evidence="2" type="ORF">ABE65_002880</name>
</gene>
<feature type="transmembrane region" description="Helical" evidence="1">
    <location>
        <begin position="41"/>
        <end position="59"/>
    </location>
</feature>
<keyword evidence="1" id="KW-0812">Transmembrane</keyword>
<evidence type="ECO:0000256" key="1">
    <source>
        <dbReference type="SAM" id="Phobius"/>
    </source>
</evidence>
<dbReference type="Proteomes" id="UP000076623">
    <property type="component" value="Chromosome"/>
</dbReference>
<evidence type="ECO:0000313" key="2">
    <source>
        <dbReference type="EMBL" id="ANC75832.1"/>
    </source>
</evidence>
<dbReference type="STRING" id="1221500.ABE65_002880"/>
<accession>A0A160IKQ4</accession>
<keyword evidence="3" id="KW-1185">Reference proteome</keyword>
<evidence type="ECO:0000313" key="3">
    <source>
        <dbReference type="Proteomes" id="UP000076623"/>
    </source>
</evidence>
<proteinExistence type="predicted"/>
<reference evidence="2 3" key="1">
    <citation type="submission" date="2016-04" db="EMBL/GenBank/DDBJ databases">
        <title>Complete genome sequence of Fictibacillus phosphorivorans G25-29, a strain toxic to nematodes.</title>
        <authorList>
            <person name="Zheng Z."/>
        </authorList>
    </citation>
    <scope>NUCLEOTIDE SEQUENCE [LARGE SCALE GENOMIC DNA]</scope>
    <source>
        <strain evidence="2 3">G25-29</strain>
    </source>
</reference>
<sequence length="179" mass="20844">MDNDYLSGVIWFNIGAFAFGLILAISSFVHYKKLGRTRTGVYWAIGCIATCLLVMNGIIKVSDVMDEHMKKQAFETLEETYHERGDRNNESFKNLEVVVISEKGRWSTAYNIYAANFNKQYTYKGKIEITVKNRQEKKVFTHVTETVTLKPGEKKELKNTNYDTTHYSYSWRWLGKLKK</sequence>
<feature type="transmembrane region" description="Helical" evidence="1">
    <location>
        <begin position="6"/>
        <end position="29"/>
    </location>
</feature>
<keyword evidence="1" id="KW-1133">Transmembrane helix</keyword>
<dbReference type="RefSeq" id="WP_066391202.1">
    <property type="nucleotide sequence ID" value="NZ_CP015378.1"/>
</dbReference>
<keyword evidence="1" id="KW-0472">Membrane</keyword>